<dbReference type="Gene3D" id="3.40.525.10">
    <property type="entry name" value="CRAL-TRIO lipid binding domain"/>
    <property type="match status" value="1"/>
</dbReference>
<dbReference type="PROSITE" id="PS50191">
    <property type="entry name" value="CRAL_TRIO"/>
    <property type="match status" value="1"/>
</dbReference>
<dbReference type="PANTHER" id="PTHR10174:SF222">
    <property type="entry name" value="GH10083P-RELATED"/>
    <property type="match status" value="1"/>
</dbReference>
<name>V5G488_ANOGL</name>
<dbReference type="InterPro" id="IPR001251">
    <property type="entry name" value="CRAL-TRIO_dom"/>
</dbReference>
<dbReference type="InterPro" id="IPR036865">
    <property type="entry name" value="CRAL-TRIO_dom_sf"/>
</dbReference>
<protein>
    <submittedName>
        <fullName evidence="2">Alpha-tocopherol transfer-like protein</fullName>
    </submittedName>
</protein>
<feature type="domain" description="CRAL-TRIO" evidence="1">
    <location>
        <begin position="111"/>
        <end position="247"/>
    </location>
</feature>
<dbReference type="SUPFAM" id="SSF46938">
    <property type="entry name" value="CRAL/TRIO N-terminal domain"/>
    <property type="match status" value="1"/>
</dbReference>
<dbReference type="GO" id="GO:1902936">
    <property type="term" value="F:phosphatidylinositol bisphosphate binding"/>
    <property type="evidence" value="ECO:0007669"/>
    <property type="project" value="TreeGrafter"/>
</dbReference>
<dbReference type="SUPFAM" id="SSF52087">
    <property type="entry name" value="CRAL/TRIO domain"/>
    <property type="match status" value="1"/>
</dbReference>
<reference evidence="2" key="1">
    <citation type="submission" date="2013-07" db="EMBL/GenBank/DDBJ databases">
        <title>Midgut Transcriptome Profiling of Anoplphora glabripennis, a Lignocellulose Degrading, Wood-Boring Cerambycid.</title>
        <authorList>
            <person name="Scully E.D."/>
            <person name="Hoover K."/>
            <person name="Carlson J.E."/>
            <person name="Tien M."/>
            <person name="Geib S.M."/>
        </authorList>
    </citation>
    <scope>NUCLEOTIDE SEQUENCE</scope>
</reference>
<dbReference type="CDD" id="cd00170">
    <property type="entry name" value="SEC14"/>
    <property type="match status" value="1"/>
</dbReference>
<dbReference type="GO" id="GO:0016020">
    <property type="term" value="C:membrane"/>
    <property type="evidence" value="ECO:0007669"/>
    <property type="project" value="TreeGrafter"/>
</dbReference>
<organism evidence="2">
    <name type="scientific">Anoplophora glabripennis</name>
    <name type="common">Asian longhorn beetle</name>
    <name type="synonym">Anoplophora nobilis</name>
    <dbReference type="NCBI Taxonomy" id="217634"/>
    <lineage>
        <taxon>Eukaryota</taxon>
        <taxon>Metazoa</taxon>
        <taxon>Ecdysozoa</taxon>
        <taxon>Arthropoda</taxon>
        <taxon>Hexapoda</taxon>
        <taxon>Insecta</taxon>
        <taxon>Pterygota</taxon>
        <taxon>Neoptera</taxon>
        <taxon>Endopterygota</taxon>
        <taxon>Coleoptera</taxon>
        <taxon>Polyphaga</taxon>
        <taxon>Cucujiformia</taxon>
        <taxon>Chrysomeloidea</taxon>
        <taxon>Cerambycidae</taxon>
        <taxon>Lamiinae</taxon>
        <taxon>Lamiini</taxon>
        <taxon>Anoplophora</taxon>
    </lineage>
</organism>
<dbReference type="SMART" id="SM00516">
    <property type="entry name" value="SEC14"/>
    <property type="match status" value="1"/>
</dbReference>
<dbReference type="PANTHER" id="PTHR10174">
    <property type="entry name" value="ALPHA-TOCOPHEROL TRANSFER PROTEIN-RELATED"/>
    <property type="match status" value="1"/>
</dbReference>
<sequence>MTTKELLPNDRRGVRAAFGKSDKDVDGDIEIIRNWVKSQPHLPEMPSGNMIEFFLAINKFSIERTKQKLDMYYTIRPLIPEIYDHCNLRIPQMQGDNAGVFVALPKQTKDLYRVYILKIRGEDFDIYQFLAHIYNLMEIAFQYDIAQGLLFVVDHTDLTMSHVMKMTPSAVKRLTIVLERVYSNRLKGIHAINYPPFIDILMTICKTFFKPKLFARIHLHNSLEELYEHVPREILPVDYGGEELSVQELNELWKKCLRENSERFDKLSKMKVNEELRPAPLDNDDILGYHGNFKKLDVD</sequence>
<accession>V5G488</accession>
<evidence type="ECO:0000259" key="1">
    <source>
        <dbReference type="PROSITE" id="PS50191"/>
    </source>
</evidence>
<dbReference type="EMBL" id="GALX01003616">
    <property type="protein sequence ID" value="JAB64850.1"/>
    <property type="molecule type" value="Transcribed_RNA"/>
</dbReference>
<gene>
    <name evidence="2" type="primary">TTPAL</name>
</gene>
<proteinExistence type="predicted"/>
<dbReference type="Gene3D" id="1.20.5.1200">
    <property type="entry name" value="Alpha-tocopherol transfer"/>
    <property type="match status" value="1"/>
</dbReference>
<dbReference type="InterPro" id="IPR036273">
    <property type="entry name" value="CRAL/TRIO_N_dom_sf"/>
</dbReference>
<dbReference type="AlphaFoldDB" id="V5G488"/>
<dbReference type="Pfam" id="PF00650">
    <property type="entry name" value="CRAL_TRIO"/>
    <property type="match status" value="1"/>
</dbReference>
<dbReference type="PRINTS" id="PR00180">
    <property type="entry name" value="CRETINALDHBP"/>
</dbReference>
<evidence type="ECO:0000313" key="2">
    <source>
        <dbReference type="EMBL" id="JAB64850.1"/>
    </source>
</evidence>